<proteinExistence type="predicted"/>
<feature type="domain" description="Methyltransferase type 11" evidence="1">
    <location>
        <begin position="66"/>
        <end position="155"/>
    </location>
</feature>
<dbReference type="PANTHER" id="PTHR42912">
    <property type="entry name" value="METHYLTRANSFERASE"/>
    <property type="match status" value="1"/>
</dbReference>
<dbReference type="PANTHER" id="PTHR42912:SF93">
    <property type="entry name" value="N6-ADENOSINE-METHYLTRANSFERASE TMT1A"/>
    <property type="match status" value="1"/>
</dbReference>
<organism evidence="2 3">
    <name type="scientific">Corynebacterium tuberculostearicum</name>
    <dbReference type="NCBI Taxonomy" id="38304"/>
    <lineage>
        <taxon>Bacteria</taxon>
        <taxon>Bacillati</taxon>
        <taxon>Actinomycetota</taxon>
        <taxon>Actinomycetes</taxon>
        <taxon>Mycobacteriales</taxon>
        <taxon>Corynebacteriaceae</taxon>
        <taxon>Corynebacterium</taxon>
    </lineage>
</organism>
<dbReference type="Proteomes" id="UP000603369">
    <property type="component" value="Unassembled WGS sequence"/>
</dbReference>
<protein>
    <submittedName>
        <fullName evidence="2">Class I SAM-dependent methyltransferase</fullName>
    </submittedName>
</protein>
<dbReference type="InterPro" id="IPR013216">
    <property type="entry name" value="Methyltransf_11"/>
</dbReference>
<name>A0A8I1L8K9_9CORY</name>
<dbReference type="CDD" id="cd02440">
    <property type="entry name" value="AdoMet_MTases"/>
    <property type="match status" value="1"/>
</dbReference>
<evidence type="ECO:0000259" key="1">
    <source>
        <dbReference type="Pfam" id="PF08241"/>
    </source>
</evidence>
<evidence type="ECO:0000313" key="3">
    <source>
        <dbReference type="Proteomes" id="UP000603369"/>
    </source>
</evidence>
<evidence type="ECO:0000313" key="2">
    <source>
        <dbReference type="EMBL" id="MBK3427132.1"/>
    </source>
</evidence>
<dbReference type="GO" id="GO:0008757">
    <property type="term" value="F:S-adenosylmethionine-dependent methyltransferase activity"/>
    <property type="evidence" value="ECO:0007669"/>
    <property type="project" value="InterPro"/>
</dbReference>
<keyword evidence="3" id="KW-1185">Reference proteome</keyword>
<dbReference type="SUPFAM" id="SSF53335">
    <property type="entry name" value="S-adenosyl-L-methionine-dependent methyltransferases"/>
    <property type="match status" value="1"/>
</dbReference>
<keyword evidence="2" id="KW-0808">Transferase</keyword>
<dbReference type="RefSeq" id="WP_200435239.1">
    <property type="nucleotide sequence ID" value="NZ_JAEHFL010000001.1"/>
</dbReference>
<dbReference type="GO" id="GO:0032259">
    <property type="term" value="P:methylation"/>
    <property type="evidence" value="ECO:0007669"/>
    <property type="project" value="UniProtKB-KW"/>
</dbReference>
<dbReference type="Pfam" id="PF08241">
    <property type="entry name" value="Methyltransf_11"/>
    <property type="match status" value="1"/>
</dbReference>
<reference evidence="2 3" key="1">
    <citation type="submission" date="2020-12" db="EMBL/GenBank/DDBJ databases">
        <title>Draft genome sequence of the commensal strain Corynebacterium tuberculostearicum MFP09/CIP 102622 isolated from human skin.</title>
        <authorList>
            <person name="Boukerb A.M."/>
            <person name="Janvier X."/>
            <person name="Feuilloley M.G.J."/>
            <person name="Groboillot A."/>
        </authorList>
    </citation>
    <scope>NUCLEOTIDE SEQUENCE [LARGE SCALE GENOMIC DNA]</scope>
    <source>
        <strain evidence="2 3">CIP 102622</strain>
    </source>
</reference>
<dbReference type="InterPro" id="IPR029063">
    <property type="entry name" value="SAM-dependent_MTases_sf"/>
</dbReference>
<dbReference type="EMBL" id="JAEHFL010000001">
    <property type="protein sequence ID" value="MBK3427132.1"/>
    <property type="molecule type" value="Genomic_DNA"/>
</dbReference>
<keyword evidence="2" id="KW-0489">Methyltransferase</keyword>
<dbReference type="AlphaFoldDB" id="A0A8I1L8K9"/>
<dbReference type="Gene3D" id="3.40.50.150">
    <property type="entry name" value="Vaccinia Virus protein VP39"/>
    <property type="match status" value="1"/>
</dbReference>
<sequence length="255" mass="28448">MDQLFRKGISPTVTSPSHANQAYWDSDAANYHAEHPDYLSSFYWCPEMLHEDQAHLLGDVSASSVLEIGCGSAPCTHWLQARAHFATGFDTSRGMLNHAAPGLPLAQADALSLPYATGSFDVAFSAFGAFPFLANLDLALSEVSRVLKPGGRFVLSVNHPMRWIFPDDPTDLTADISYFDRAYLEQDRDGNLTYAEFHRTIADWFQALQGEGPFLIEDIIEPEWPRGLTTTWGQWSPERGEIFPGTIIFVCRNCR</sequence>
<dbReference type="InterPro" id="IPR050508">
    <property type="entry name" value="Methyltransf_Superfamily"/>
</dbReference>
<accession>A0A8I1L8K9</accession>
<comment type="caution">
    <text evidence="2">The sequence shown here is derived from an EMBL/GenBank/DDBJ whole genome shotgun (WGS) entry which is preliminary data.</text>
</comment>
<gene>
    <name evidence="2" type="ORF">JDP02_01205</name>
</gene>